<dbReference type="AlphaFoldDB" id="A0A9X1ZWK1"/>
<dbReference type="SUPFAM" id="SSF158472">
    <property type="entry name" value="HAMP domain-like"/>
    <property type="match status" value="1"/>
</dbReference>
<dbReference type="RefSeq" id="WP_250095752.1">
    <property type="nucleotide sequence ID" value="NZ_JAKRYL010000005.1"/>
</dbReference>
<comment type="caution">
    <text evidence="7">The sequence shown here is derived from an EMBL/GenBank/DDBJ whole genome shotgun (WGS) entry which is preliminary data.</text>
</comment>
<dbReference type="SMART" id="SM00052">
    <property type="entry name" value="EAL"/>
    <property type="match status" value="1"/>
</dbReference>
<accession>A0A9X1ZWK1</accession>
<dbReference type="InterPro" id="IPR001633">
    <property type="entry name" value="EAL_dom"/>
</dbReference>
<evidence type="ECO:0000259" key="4">
    <source>
        <dbReference type="PROSITE" id="PS50883"/>
    </source>
</evidence>
<feature type="domain" description="EAL" evidence="4">
    <location>
        <begin position="588"/>
        <end position="840"/>
    </location>
</feature>
<keyword evidence="2" id="KW-1003">Cell membrane</keyword>
<dbReference type="InterPro" id="IPR029787">
    <property type="entry name" value="Nucleotide_cyclase"/>
</dbReference>
<dbReference type="PROSITE" id="PS50887">
    <property type="entry name" value="GGDEF"/>
    <property type="match status" value="1"/>
</dbReference>
<dbReference type="Gene3D" id="3.20.20.450">
    <property type="entry name" value="EAL domain"/>
    <property type="match status" value="1"/>
</dbReference>
<dbReference type="NCBIfam" id="TIGR00254">
    <property type="entry name" value="GGDEF"/>
    <property type="match status" value="1"/>
</dbReference>
<dbReference type="PANTHER" id="PTHR44757">
    <property type="entry name" value="DIGUANYLATE CYCLASE DGCP"/>
    <property type="match status" value="1"/>
</dbReference>
<dbReference type="CDD" id="cd01948">
    <property type="entry name" value="EAL"/>
    <property type="match status" value="1"/>
</dbReference>
<proteinExistence type="predicted"/>
<dbReference type="PROSITE" id="PS50885">
    <property type="entry name" value="HAMP"/>
    <property type="match status" value="1"/>
</dbReference>
<dbReference type="GO" id="GO:0005886">
    <property type="term" value="C:plasma membrane"/>
    <property type="evidence" value="ECO:0007669"/>
    <property type="project" value="UniProtKB-SubCell"/>
</dbReference>
<dbReference type="EMBL" id="JAKRYL010000005">
    <property type="protein sequence ID" value="MCL7746844.1"/>
    <property type="molecule type" value="Genomic_DNA"/>
</dbReference>
<dbReference type="Gene3D" id="6.10.340.10">
    <property type="match status" value="1"/>
</dbReference>
<protein>
    <submittedName>
        <fullName evidence="7">EAL domain-containing protein</fullName>
    </submittedName>
</protein>
<dbReference type="SMART" id="SM00267">
    <property type="entry name" value="GGDEF"/>
    <property type="match status" value="1"/>
</dbReference>
<comment type="subcellular location">
    <subcellularLocation>
        <location evidence="1">Cell membrane</location>
    </subcellularLocation>
</comment>
<evidence type="ECO:0000256" key="1">
    <source>
        <dbReference type="ARBA" id="ARBA00004236"/>
    </source>
</evidence>
<evidence type="ECO:0000313" key="8">
    <source>
        <dbReference type="Proteomes" id="UP001139150"/>
    </source>
</evidence>
<dbReference type="Pfam" id="PF00990">
    <property type="entry name" value="GGDEF"/>
    <property type="match status" value="1"/>
</dbReference>
<dbReference type="InterPro" id="IPR043128">
    <property type="entry name" value="Rev_trsase/Diguanyl_cyclase"/>
</dbReference>
<evidence type="ECO:0000259" key="6">
    <source>
        <dbReference type="PROSITE" id="PS50887"/>
    </source>
</evidence>
<dbReference type="Gene3D" id="3.30.70.270">
    <property type="match status" value="1"/>
</dbReference>
<dbReference type="CDD" id="cd06225">
    <property type="entry name" value="HAMP"/>
    <property type="match status" value="1"/>
</dbReference>
<evidence type="ECO:0000256" key="3">
    <source>
        <dbReference type="ARBA" id="ARBA00023136"/>
    </source>
</evidence>
<dbReference type="GO" id="GO:0007165">
    <property type="term" value="P:signal transduction"/>
    <property type="evidence" value="ECO:0007669"/>
    <property type="project" value="InterPro"/>
</dbReference>
<dbReference type="CDD" id="cd01949">
    <property type="entry name" value="GGDEF"/>
    <property type="match status" value="1"/>
</dbReference>
<reference evidence="7" key="1">
    <citation type="submission" date="2022-02" db="EMBL/GenBank/DDBJ databases">
        <title>Halalkalibacter sp. nov. isolated from Lonar Lake, India.</title>
        <authorList>
            <person name="Joshi A."/>
            <person name="Thite S."/>
            <person name="Lodha T."/>
        </authorList>
    </citation>
    <scope>NUCLEOTIDE SEQUENCE</scope>
    <source>
        <strain evidence="7">MEB205</strain>
    </source>
</reference>
<keyword evidence="8" id="KW-1185">Reference proteome</keyword>
<evidence type="ECO:0000259" key="5">
    <source>
        <dbReference type="PROSITE" id="PS50885"/>
    </source>
</evidence>
<dbReference type="FunFam" id="3.30.70.270:FF:000001">
    <property type="entry name" value="Diguanylate cyclase domain protein"/>
    <property type="match status" value="1"/>
</dbReference>
<dbReference type="SUPFAM" id="SSF141868">
    <property type="entry name" value="EAL domain-like"/>
    <property type="match status" value="1"/>
</dbReference>
<organism evidence="7 8">
    <name type="scientific">Halalkalibacter alkaliphilus</name>
    <dbReference type="NCBI Taxonomy" id="2917993"/>
    <lineage>
        <taxon>Bacteria</taxon>
        <taxon>Bacillati</taxon>
        <taxon>Bacillota</taxon>
        <taxon>Bacilli</taxon>
        <taxon>Bacillales</taxon>
        <taxon>Bacillaceae</taxon>
        <taxon>Halalkalibacter</taxon>
    </lineage>
</organism>
<dbReference type="InterPro" id="IPR003660">
    <property type="entry name" value="HAMP_dom"/>
</dbReference>
<dbReference type="PANTHER" id="PTHR44757:SF2">
    <property type="entry name" value="BIOFILM ARCHITECTURE MAINTENANCE PROTEIN MBAA"/>
    <property type="match status" value="1"/>
</dbReference>
<dbReference type="InterPro" id="IPR035919">
    <property type="entry name" value="EAL_sf"/>
</dbReference>
<dbReference type="InterPro" id="IPR000160">
    <property type="entry name" value="GGDEF_dom"/>
</dbReference>
<keyword evidence="3" id="KW-0472">Membrane</keyword>
<feature type="domain" description="HAMP" evidence="5">
    <location>
        <begin position="351"/>
        <end position="403"/>
    </location>
</feature>
<dbReference type="PROSITE" id="PS50883">
    <property type="entry name" value="EAL"/>
    <property type="match status" value="1"/>
</dbReference>
<dbReference type="Pfam" id="PF00672">
    <property type="entry name" value="HAMP"/>
    <property type="match status" value="1"/>
</dbReference>
<dbReference type="SMART" id="SM00304">
    <property type="entry name" value="HAMP"/>
    <property type="match status" value="1"/>
</dbReference>
<dbReference type="Pfam" id="PF00563">
    <property type="entry name" value="EAL"/>
    <property type="match status" value="1"/>
</dbReference>
<name>A0A9X1ZWK1_9BACI</name>
<dbReference type="Proteomes" id="UP001139150">
    <property type="component" value="Unassembled WGS sequence"/>
</dbReference>
<gene>
    <name evidence="7" type="ORF">MF646_06880</name>
</gene>
<dbReference type="SUPFAM" id="SSF55073">
    <property type="entry name" value="Nucleotide cyclase"/>
    <property type="match status" value="1"/>
</dbReference>
<feature type="domain" description="GGDEF" evidence="6">
    <location>
        <begin position="446"/>
        <end position="579"/>
    </location>
</feature>
<sequence>MSIKKKLPLIFTLLVLCILIAHSSLHYMRSKDKLIEYKEREIELITQEISYQVENAKGGALYVEDIMGRELRTASIAIRNSLPANYEDVTNEQLVELAEELMISHITLLAETEDDIIGVKSSDPLQIGLSTNQWLFWYDAFKQLFALDPVTVEEGLALPEYWTGPIEVAASNPEHTDKWGYYYDGSTDYIINPYNRDNEVLEYEKRFGPGNIIERFTDKLEGVLELTVINPESFGKETEELYLDWNNFIRIVDQPIWYGTYEYGNQDVDVEFVQVAVETGESQNYIDEINGKMVSKTFVPIDLDTQDPYVIGLSYDYSLIENELRNEFWQHLLLSIPFVFGVFLTSLIFSRSITKPIGYIVEKVNEIAEGNFGRNIELKRKDELGHLAQNVSALSNSLQCYVNDLKESQKVIKFQAYHDPLTGLLNRRYFQEELEQRMEHAKETGETVAVLFIDIDRFKDVNDTLGHAKGDQLIQLISKRIQSSLTKGNSVLTRQGGDEFVILCSQLEKEEVKELAETIVEKVNQPFLLDGNEVTVSASCGISLYPEHTDNMDALMINADGAMYVAKKKDGNKAIFYDEKISIEKNKKLRIEARLRKAIKNKQIEVYYQPKIDAKKDKMTGVEALLRWTDDELGFVPPDKFIAVAEETGLINPLWEIAMKNACSKVTKWNEGRVEPLSLAVNFSAKQFQDPCYLVRQVREILADCGLAPEHFEIEITESTLLFNSKETIRALKGLQEYGISISIDDFGTGYSSLSYLKTLPINSLKIDRSFIQDIQEDHSNSEIAETVIHLARGLRLHVIAEGVEEEYQKEFLMKNDCYHMQGYLFSKPVCAEELERLLG</sequence>
<evidence type="ECO:0000256" key="2">
    <source>
        <dbReference type="ARBA" id="ARBA00022475"/>
    </source>
</evidence>
<dbReference type="InterPro" id="IPR052155">
    <property type="entry name" value="Biofilm_reg_signaling"/>
</dbReference>
<evidence type="ECO:0000313" key="7">
    <source>
        <dbReference type="EMBL" id="MCL7746844.1"/>
    </source>
</evidence>